<comment type="caution">
    <text evidence="2">The sequence shown here is derived from an EMBL/GenBank/DDBJ whole genome shotgun (WGS) entry which is preliminary data.</text>
</comment>
<protein>
    <submittedName>
        <fullName evidence="2">Uncharacterized protein</fullName>
    </submittedName>
</protein>
<reference evidence="2 3" key="1">
    <citation type="submission" date="2015-11" db="EMBL/GenBank/DDBJ databases">
        <title>Draft genome of Sulfurovum riftiae 1812E, a member of the Epsilonproteobacteria isolated from the tube of the deep-sea hydrothermal vent tubewom Riftia pachyptila.</title>
        <authorList>
            <person name="Vetriani C."/>
            <person name="Giovannelli D."/>
        </authorList>
    </citation>
    <scope>NUCLEOTIDE SEQUENCE [LARGE SCALE GENOMIC DNA]</scope>
    <source>
        <strain evidence="2 3">1812E</strain>
    </source>
</reference>
<feature type="coiled-coil region" evidence="1">
    <location>
        <begin position="47"/>
        <end position="77"/>
    </location>
</feature>
<organism evidence="2 3">
    <name type="scientific">Sulfurovum riftiae</name>
    <dbReference type="NCBI Taxonomy" id="1630136"/>
    <lineage>
        <taxon>Bacteria</taxon>
        <taxon>Pseudomonadati</taxon>
        <taxon>Campylobacterota</taxon>
        <taxon>Epsilonproteobacteria</taxon>
        <taxon>Campylobacterales</taxon>
        <taxon>Sulfurovaceae</taxon>
        <taxon>Sulfurovum</taxon>
    </lineage>
</organism>
<accession>A0A151CHU1</accession>
<gene>
    <name evidence="2" type="ORF">AS592_03745</name>
</gene>
<name>A0A151CHU1_9BACT</name>
<dbReference type="RefSeq" id="WP_067329354.1">
    <property type="nucleotide sequence ID" value="NZ_LNKT01000005.1"/>
</dbReference>
<dbReference type="STRING" id="1630136.AS592_03745"/>
<evidence type="ECO:0000313" key="2">
    <source>
        <dbReference type="EMBL" id="KYJ87086.1"/>
    </source>
</evidence>
<keyword evidence="3" id="KW-1185">Reference proteome</keyword>
<keyword evidence="1" id="KW-0175">Coiled coil</keyword>
<proteinExistence type="predicted"/>
<evidence type="ECO:0000256" key="1">
    <source>
        <dbReference type="SAM" id="Coils"/>
    </source>
</evidence>
<evidence type="ECO:0000313" key="3">
    <source>
        <dbReference type="Proteomes" id="UP000075359"/>
    </source>
</evidence>
<sequence>MKEIVEFLQQKNIIFKSFKEIVPKEIGSRKKVGLYVGVDLKGYYALVMLLEKKSRVLQKEAKELMALHEKIEAYIESKINKKYIIIKAPLCSKAKALLEEQGWKVWQEA</sequence>
<dbReference type="OrthoDB" id="5339798at2"/>
<dbReference type="EMBL" id="LNKT01000005">
    <property type="protein sequence ID" value="KYJ87086.1"/>
    <property type="molecule type" value="Genomic_DNA"/>
</dbReference>
<dbReference type="Proteomes" id="UP000075359">
    <property type="component" value="Unassembled WGS sequence"/>
</dbReference>
<dbReference type="AlphaFoldDB" id="A0A151CHU1"/>